<organism evidence="5 6">
    <name type="scientific">Galendromus occidentalis</name>
    <name type="common">western predatory mite</name>
    <dbReference type="NCBI Taxonomy" id="34638"/>
    <lineage>
        <taxon>Eukaryota</taxon>
        <taxon>Metazoa</taxon>
        <taxon>Ecdysozoa</taxon>
        <taxon>Arthropoda</taxon>
        <taxon>Chelicerata</taxon>
        <taxon>Arachnida</taxon>
        <taxon>Acari</taxon>
        <taxon>Parasitiformes</taxon>
        <taxon>Mesostigmata</taxon>
        <taxon>Gamasina</taxon>
        <taxon>Phytoseioidea</taxon>
        <taxon>Phytoseiidae</taxon>
        <taxon>Typhlodrominae</taxon>
        <taxon>Galendromus</taxon>
    </lineage>
</organism>
<dbReference type="PROSITE" id="PS50835">
    <property type="entry name" value="IG_LIKE"/>
    <property type="match status" value="14"/>
</dbReference>
<evidence type="ECO:0000256" key="2">
    <source>
        <dbReference type="ARBA" id="ARBA00023157"/>
    </source>
</evidence>
<keyword evidence="2" id="KW-1015">Disulfide bond</keyword>
<dbReference type="InterPro" id="IPR050958">
    <property type="entry name" value="Cell_Adh-Cytoskel_Orgn"/>
</dbReference>
<evidence type="ECO:0000256" key="3">
    <source>
        <dbReference type="ARBA" id="ARBA00023319"/>
    </source>
</evidence>
<keyword evidence="5" id="KW-1185">Reference proteome</keyword>
<name>A0AAJ7WIW5_9ACAR</name>
<dbReference type="InterPro" id="IPR036179">
    <property type="entry name" value="Ig-like_dom_sf"/>
</dbReference>
<dbReference type="InterPro" id="IPR013098">
    <property type="entry name" value="Ig_I-set"/>
</dbReference>
<evidence type="ECO:0000313" key="6">
    <source>
        <dbReference type="RefSeq" id="XP_028968507.1"/>
    </source>
</evidence>
<dbReference type="KEGG" id="goe:100897216"/>
<dbReference type="InterPro" id="IPR007110">
    <property type="entry name" value="Ig-like_dom"/>
</dbReference>
<dbReference type="PANTHER" id="PTHR45080:SF8">
    <property type="entry name" value="IG-LIKE DOMAIN-CONTAINING PROTEIN"/>
    <property type="match status" value="1"/>
</dbReference>
<dbReference type="SMART" id="SM00406">
    <property type="entry name" value="IGv"/>
    <property type="match status" value="3"/>
</dbReference>
<accession>A0AAJ7WIW5</accession>
<feature type="domain" description="Ig-like" evidence="4">
    <location>
        <begin position="148"/>
        <end position="232"/>
    </location>
</feature>
<proteinExistence type="predicted"/>
<dbReference type="InterPro" id="IPR013783">
    <property type="entry name" value="Ig-like_fold"/>
</dbReference>
<keyword evidence="1" id="KW-0732">Signal</keyword>
<dbReference type="RefSeq" id="XP_028968507.1">
    <property type="nucleotide sequence ID" value="XM_029112674.1"/>
</dbReference>
<feature type="domain" description="Ig-like" evidence="4">
    <location>
        <begin position="790"/>
        <end position="875"/>
    </location>
</feature>
<feature type="domain" description="Ig-like" evidence="4">
    <location>
        <begin position="1068"/>
        <end position="1157"/>
    </location>
</feature>
<feature type="domain" description="Ig-like" evidence="4">
    <location>
        <begin position="327"/>
        <end position="419"/>
    </location>
</feature>
<keyword evidence="3" id="KW-0393">Immunoglobulin domain</keyword>
<dbReference type="PANTHER" id="PTHR45080">
    <property type="entry name" value="CONTACTIN 5"/>
    <property type="match status" value="1"/>
</dbReference>
<dbReference type="GO" id="GO:0005886">
    <property type="term" value="C:plasma membrane"/>
    <property type="evidence" value="ECO:0007669"/>
    <property type="project" value="TreeGrafter"/>
</dbReference>
<dbReference type="InterPro" id="IPR013106">
    <property type="entry name" value="Ig_V-set"/>
</dbReference>
<protein>
    <submittedName>
        <fullName evidence="6">Titin-like</fullName>
    </submittedName>
</protein>
<feature type="domain" description="Ig-like" evidence="4">
    <location>
        <begin position="604"/>
        <end position="696"/>
    </location>
</feature>
<dbReference type="Proteomes" id="UP000694867">
    <property type="component" value="Unplaced"/>
</dbReference>
<dbReference type="InterPro" id="IPR003599">
    <property type="entry name" value="Ig_sub"/>
</dbReference>
<feature type="domain" description="Ig-like" evidence="4">
    <location>
        <begin position="435"/>
        <end position="509"/>
    </location>
</feature>
<dbReference type="SMART" id="SM00409">
    <property type="entry name" value="IG"/>
    <property type="match status" value="14"/>
</dbReference>
<reference evidence="6" key="1">
    <citation type="submission" date="2025-08" db="UniProtKB">
        <authorList>
            <consortium name="RefSeq"/>
        </authorList>
    </citation>
    <scope>IDENTIFICATION</scope>
</reference>
<feature type="domain" description="Ig-like" evidence="4">
    <location>
        <begin position="512"/>
        <end position="601"/>
    </location>
</feature>
<feature type="domain" description="Ig-like" evidence="4">
    <location>
        <begin position="881"/>
        <end position="975"/>
    </location>
</feature>
<dbReference type="Pfam" id="PF07679">
    <property type="entry name" value="I-set"/>
    <property type="match status" value="14"/>
</dbReference>
<dbReference type="GO" id="GO:0007156">
    <property type="term" value="P:homophilic cell adhesion via plasma membrane adhesion molecules"/>
    <property type="evidence" value="ECO:0007669"/>
    <property type="project" value="TreeGrafter"/>
</dbReference>
<evidence type="ECO:0000259" key="4">
    <source>
        <dbReference type="PROSITE" id="PS50835"/>
    </source>
</evidence>
<dbReference type="GeneID" id="100897216"/>
<dbReference type="FunFam" id="2.60.40.10:FF:000107">
    <property type="entry name" value="Myosin, light chain kinase a"/>
    <property type="match status" value="1"/>
</dbReference>
<feature type="domain" description="Ig-like" evidence="4">
    <location>
        <begin position="1161"/>
        <end position="1251"/>
    </location>
</feature>
<dbReference type="CDD" id="cd00096">
    <property type="entry name" value="Ig"/>
    <property type="match status" value="10"/>
</dbReference>
<feature type="domain" description="Ig-like" evidence="4">
    <location>
        <begin position="250"/>
        <end position="324"/>
    </location>
</feature>
<dbReference type="InterPro" id="IPR003598">
    <property type="entry name" value="Ig_sub2"/>
</dbReference>
<dbReference type="PRINTS" id="PR01832">
    <property type="entry name" value="VEGFRECEPTOR"/>
</dbReference>
<feature type="domain" description="Ig-like" evidence="4">
    <location>
        <begin position="976"/>
        <end position="1067"/>
    </location>
</feature>
<sequence>MMLFSSRDILCVSRHPVWSRDMLLAKISARTLLWVFVGSLTFIVSDAIDKVRIEALASKVSAAGRRVTFMCTAYEGDSVRFSWTKNGKILQNGSGRFSMTDAGGSSVLTITTVISEDSGLYTCIASNEVSEDRSSANLTVEDQIVLEPIRAPASTVVGKSAAFTCSVSSGTNVLFSWIKDGILLRESPRIQMFNTKKTSLLNLEDIEIADRGEYTCIATNEASEDRTKSRLEVEERLKVGNLSPKSLRIGQSGGFTCSLTEGKRAAFSWAKNGRIVVDSERTQVFNAKRSSTLSFDEISSSDAGNYTCIASNSFSEDRTTAALVVEVNVVQMSIHGPSTVRAGRLFVLTCTLVEGDDVTISWFKDGKILKSGESITVQSSEGMSTLKISKASSLDSGVYSCLGNNRLAEERVMKQVVVEEILQLSLNGVSRIKIGRSLILSCTLLEGGKASFSWFKDGRLLRSDGRIDIHNSEDSSVLRVSRVESSDSGLHVCLANNGIAEERATKDVFVEESIQLSIQGLERIKVGRSLVLTCVLIEGRDVSFSWFKDGRMLSPGERVTVQNSEDNSVLKIVRATGLDSGSYACLANNGVREERSEKSVHVEGDVIRLEEMASKSVKSGDLTRFTCGLLRGRDVSFSWTKNGNIIVQDERLRITHDMDTSVLIIRDSVVRDAGNYTCVAKNLFSEARMSATLEVEESIQLSILGLDRVKAGRSLVLTCVLIDGKDVSFSWFKDGRMLIPGERVTILNSEDSSALKVLKATSEDSGSYACLANNGIREERTTKNVYIEGDTIRLEEMASKSVRSGDLTRFMCGLLRGQDVTFSWSKNGQRIVQSERIRMNHDADTSVLIIRNSMVSDAGNYTCIAKNIFSEARVGALLNVEDLIRLEPIPSKTVRSGTTARFSCGLISGEDVTFTWSKNGTTVLDSLRVRISHDKATDTSTLFIKSVSATDAGSYTCIAKNLFSEARETAALRVEEIIELEAIPSKSVKSGSTARFTCGLIQGERVKFTWIQNGNVLTSNERIRINSEDDTSNLVIRRTIPQDAGKYTCIAKNSFSENRVSTELEVQEDVKLDEIPDRTVENGDAVRFICGLRRGDSVEFSWTREGFLLSNGGTIKIVNDLDSSVLTIRKANAIDAGKYTCIAKNAFSEARESTFLRVEEPIQLENIPDKSVVSGQAVRFTCGLLRGESVAFSWSRNGSLISSNDRIKISLDEDNSVLTIRKATVSDAGEYTCVAKNYFAESRQTTILNVDEIIVLDEIPPRTIDSGDVVRFTCGVRRGHSNEFVWTRNGSVLGNDDRIRIVNDLDSSVLTIKGATAADSGNLNCIAKNDFAEAREVTFLRVKGDS</sequence>
<dbReference type="Gene3D" id="2.60.40.10">
    <property type="entry name" value="Immunoglobulins"/>
    <property type="match status" value="14"/>
</dbReference>
<feature type="domain" description="Ig-like" evidence="4">
    <location>
        <begin position="1252"/>
        <end position="1338"/>
    </location>
</feature>
<gene>
    <name evidence="6" type="primary">LOC100897216</name>
</gene>
<evidence type="ECO:0000313" key="5">
    <source>
        <dbReference type="Proteomes" id="UP000694867"/>
    </source>
</evidence>
<feature type="domain" description="Ig-like" evidence="4">
    <location>
        <begin position="49"/>
        <end position="139"/>
    </location>
</feature>
<dbReference type="SMART" id="SM00408">
    <property type="entry name" value="IGc2"/>
    <property type="match status" value="14"/>
</dbReference>
<feature type="domain" description="Ig-like" evidence="4">
    <location>
        <begin position="697"/>
        <end position="786"/>
    </location>
</feature>
<evidence type="ECO:0000256" key="1">
    <source>
        <dbReference type="ARBA" id="ARBA00022729"/>
    </source>
</evidence>
<dbReference type="SUPFAM" id="SSF48726">
    <property type="entry name" value="Immunoglobulin"/>
    <property type="match status" value="14"/>
</dbReference>